<dbReference type="RefSeq" id="WP_244873132.1">
    <property type="nucleotide sequence ID" value="NZ_BORQ01000005.1"/>
</dbReference>
<proteinExistence type="predicted"/>
<dbReference type="Pfam" id="PF05136">
    <property type="entry name" value="Phage_portal_2"/>
    <property type="match status" value="1"/>
</dbReference>
<dbReference type="AlphaFoldDB" id="A0A920CDT1"/>
<name>A0A920CDT1_9BACL</name>
<dbReference type="InterPro" id="IPR006429">
    <property type="entry name" value="Phage_lambda_portal"/>
</dbReference>
<evidence type="ECO:0000313" key="1">
    <source>
        <dbReference type="EMBL" id="GIO33117.1"/>
    </source>
</evidence>
<dbReference type="EMBL" id="BORQ01000005">
    <property type="protein sequence ID" value="GIO33117.1"/>
    <property type="molecule type" value="Genomic_DNA"/>
</dbReference>
<reference evidence="1" key="1">
    <citation type="submission" date="2021-03" db="EMBL/GenBank/DDBJ databases">
        <title>Antimicrobial resistance genes in bacteria isolated from Japanese honey, and their potential for conferring macrolide and lincosamide resistance in the American foulbrood pathogen Paenibacillus larvae.</title>
        <authorList>
            <person name="Okamoto M."/>
            <person name="Kumagai M."/>
            <person name="Kanamori H."/>
            <person name="Takamatsu D."/>
        </authorList>
    </citation>
    <scope>NUCLEOTIDE SEQUENCE</scope>
    <source>
        <strain evidence="1">J2TS6</strain>
    </source>
</reference>
<comment type="caution">
    <text evidence="1">The sequence shown here is derived from an EMBL/GenBank/DDBJ whole genome shotgun (WGS) entry which is preliminary data.</text>
</comment>
<evidence type="ECO:0000313" key="2">
    <source>
        <dbReference type="Proteomes" id="UP000679779"/>
    </source>
</evidence>
<gene>
    <name evidence="1" type="ORF">J2TS6_42580</name>
</gene>
<protein>
    <submittedName>
        <fullName evidence="1">Phage portal protein</fullName>
    </submittedName>
</protein>
<organism evidence="1 2">
    <name type="scientific">Paenibacillus albilobatus</name>
    <dbReference type="NCBI Taxonomy" id="2716884"/>
    <lineage>
        <taxon>Bacteria</taxon>
        <taxon>Bacillati</taxon>
        <taxon>Bacillota</taxon>
        <taxon>Bacilli</taxon>
        <taxon>Bacillales</taxon>
        <taxon>Paenibacillaceae</taxon>
        <taxon>Paenibacillus</taxon>
    </lineage>
</organism>
<dbReference type="GO" id="GO:0019068">
    <property type="term" value="P:virion assembly"/>
    <property type="evidence" value="ECO:0007669"/>
    <property type="project" value="InterPro"/>
</dbReference>
<dbReference type="NCBIfam" id="TIGR01539">
    <property type="entry name" value="portal_lambda"/>
    <property type="match status" value="1"/>
</dbReference>
<sequence>MNLNWLERSIATISPQWAYKRMAWRSAVSAFDGGSTGRLNRNWNPGTEGYDKISQGERTRIRLRAQDLERNSDIAGAILLAFDRNVVGGGMMLQAKIPHNMPGNADGEMNHAIEDLWEEFSKPENIDITGTQSLDEIEETLIRRYIVDGGIIVVKVYTDDKRFPFKIQVRSVDDLNTLNTIVPLENGNRIVEGIELDKYNKPIAYHFKKLDGQTLLPGESVRVKAEDVIFLFKKNSPKQVREVSELATALPRIKDANQFIEAVSIKERVLACLSVFIKRDTPSGGGPGRGISQFATDRKDYSGMTLSPGMIGELNPGDEVQTVIPAGQASNSKEFITTLVRLSSAGIGLSYEAVSRDLSQVNYSSARQGLIEDRKLYKKLQKMLIKKVLTPIYLEFLDVMHLTGQLDFPDYFNKRKEYGAHVWIPPGYNWIDPAKEANANKTALETNQDTLARICAERGEDWRDVLKQRALELKYLKDLMKEDDGEGQAEDADDPDEDES</sequence>
<dbReference type="GO" id="GO:0005198">
    <property type="term" value="F:structural molecule activity"/>
    <property type="evidence" value="ECO:0007669"/>
    <property type="project" value="InterPro"/>
</dbReference>
<dbReference type="Proteomes" id="UP000679779">
    <property type="component" value="Unassembled WGS sequence"/>
</dbReference>
<keyword evidence="2" id="KW-1185">Reference proteome</keyword>
<accession>A0A920CDT1</accession>